<sequence length="83" mass="9477">MYCLESEWFSWPWIRPSSFCRTGIWRSRQSHATDTPESPARLSSVGARPWQPCCQREGHGWGGGGGGHRKRTQPLRRATHQAI</sequence>
<organism evidence="2 3">
    <name type="scientific">Esox lucius</name>
    <name type="common">Northern pike</name>
    <dbReference type="NCBI Taxonomy" id="8010"/>
    <lineage>
        <taxon>Eukaryota</taxon>
        <taxon>Metazoa</taxon>
        <taxon>Chordata</taxon>
        <taxon>Craniata</taxon>
        <taxon>Vertebrata</taxon>
        <taxon>Euteleostomi</taxon>
        <taxon>Actinopterygii</taxon>
        <taxon>Neopterygii</taxon>
        <taxon>Teleostei</taxon>
        <taxon>Protacanthopterygii</taxon>
        <taxon>Esociformes</taxon>
        <taxon>Esocidae</taxon>
        <taxon>Esox</taxon>
    </lineage>
</organism>
<evidence type="ECO:0000256" key="1">
    <source>
        <dbReference type="SAM" id="MobiDB-lite"/>
    </source>
</evidence>
<proteinExistence type="predicted"/>
<reference evidence="2 3" key="1">
    <citation type="submission" date="2020-02" db="EMBL/GenBank/DDBJ databases">
        <title>Esox lucius (northern pike) genome, fEsoLuc1, primary haplotype.</title>
        <authorList>
            <person name="Myers G."/>
            <person name="Karagic N."/>
            <person name="Meyer A."/>
            <person name="Pippel M."/>
            <person name="Reichard M."/>
            <person name="Winkler S."/>
            <person name="Tracey A."/>
            <person name="Sims Y."/>
            <person name="Howe K."/>
            <person name="Rhie A."/>
            <person name="Formenti G."/>
            <person name="Durbin R."/>
            <person name="Fedrigo O."/>
            <person name="Jarvis E.D."/>
        </authorList>
    </citation>
    <scope>NUCLEOTIDE SEQUENCE [LARGE SCALE GENOMIC DNA]</scope>
</reference>
<reference evidence="2" key="2">
    <citation type="submission" date="2025-08" db="UniProtKB">
        <authorList>
            <consortium name="Ensembl"/>
        </authorList>
    </citation>
    <scope>IDENTIFICATION</scope>
</reference>
<feature type="region of interest" description="Disordered" evidence="1">
    <location>
        <begin position="28"/>
        <end position="83"/>
    </location>
</feature>
<evidence type="ECO:0000313" key="3">
    <source>
        <dbReference type="Proteomes" id="UP000265140"/>
    </source>
</evidence>
<dbReference type="Proteomes" id="UP000265140">
    <property type="component" value="Chromosome 9"/>
</dbReference>
<keyword evidence="3" id="KW-1185">Reference proteome</keyword>
<dbReference type="GeneTree" id="ENSGT01060000253617"/>
<feature type="compositionally biased region" description="Basic residues" evidence="1">
    <location>
        <begin position="67"/>
        <end position="83"/>
    </location>
</feature>
<protein>
    <submittedName>
        <fullName evidence="2">Uncharacterized protein</fullName>
    </submittedName>
</protein>
<name>A0AAY5KXK0_ESOLU</name>
<accession>A0AAY5KXK0</accession>
<dbReference type="Ensembl" id="ENSELUT00000101550.1">
    <property type="protein sequence ID" value="ENSELUP00000093908.1"/>
    <property type="gene ID" value="ENSELUG00000039349.1"/>
</dbReference>
<evidence type="ECO:0000313" key="2">
    <source>
        <dbReference type="Ensembl" id="ENSELUP00000093908.1"/>
    </source>
</evidence>
<dbReference type="AlphaFoldDB" id="A0AAY5KXK0"/>
<reference evidence="2" key="3">
    <citation type="submission" date="2025-09" db="UniProtKB">
        <authorList>
            <consortium name="Ensembl"/>
        </authorList>
    </citation>
    <scope>IDENTIFICATION</scope>
</reference>